<dbReference type="EMBL" id="HBIW01022838">
    <property type="protein sequence ID" value="CAE0704246.1"/>
    <property type="molecule type" value="Transcribed_RNA"/>
</dbReference>
<comment type="similarity">
    <text evidence="1 9">Belongs to the YIF1 family.</text>
</comment>
<evidence type="ECO:0000256" key="10">
    <source>
        <dbReference type="SAM" id="MobiDB-lite"/>
    </source>
</evidence>
<dbReference type="GO" id="GO:0005789">
    <property type="term" value="C:endoplasmic reticulum membrane"/>
    <property type="evidence" value="ECO:0007669"/>
    <property type="project" value="UniProtKB-SubCell"/>
</dbReference>
<evidence type="ECO:0000256" key="2">
    <source>
        <dbReference type="ARBA" id="ARBA00022448"/>
    </source>
</evidence>
<reference evidence="12" key="2">
    <citation type="submission" date="2021-11" db="EMBL/GenBank/DDBJ databases">
        <authorList>
            <consortium name="Genoscope - CEA"/>
            <person name="William W."/>
        </authorList>
    </citation>
    <scope>NUCLEOTIDE SEQUENCE</scope>
</reference>
<comment type="function">
    <text evidence="9">Has a role in transport between endoplasmic reticulum and Golgi.</text>
</comment>
<name>A0A7S4A5D7_9STRA</name>
<reference evidence="11" key="1">
    <citation type="submission" date="2021-01" db="EMBL/GenBank/DDBJ databases">
        <authorList>
            <person name="Corre E."/>
            <person name="Pelletier E."/>
            <person name="Niang G."/>
            <person name="Scheremetjew M."/>
            <person name="Finn R."/>
            <person name="Kale V."/>
            <person name="Holt S."/>
            <person name="Cochrane G."/>
            <person name="Meng A."/>
            <person name="Brown T."/>
            <person name="Cohen L."/>
        </authorList>
    </citation>
    <scope>NUCLEOTIDE SEQUENCE</scope>
    <source>
        <strain evidence="11">CCMP1756</strain>
    </source>
</reference>
<evidence type="ECO:0000256" key="4">
    <source>
        <dbReference type="ARBA" id="ARBA00022824"/>
    </source>
</evidence>
<dbReference type="GO" id="GO:0005793">
    <property type="term" value="C:endoplasmic reticulum-Golgi intermediate compartment"/>
    <property type="evidence" value="ECO:0007669"/>
    <property type="project" value="UniProtKB-UniRule"/>
</dbReference>
<feature type="transmembrane region" description="Helical" evidence="9">
    <location>
        <begin position="195"/>
        <end position="215"/>
    </location>
</feature>
<keyword evidence="4 9" id="KW-0256">Endoplasmic reticulum</keyword>
<evidence type="ECO:0000256" key="3">
    <source>
        <dbReference type="ARBA" id="ARBA00022692"/>
    </source>
</evidence>
<evidence type="ECO:0000256" key="9">
    <source>
        <dbReference type="RuleBase" id="RU368073"/>
    </source>
</evidence>
<feature type="transmembrane region" description="Helical" evidence="9">
    <location>
        <begin position="321"/>
        <end position="338"/>
    </location>
</feature>
<dbReference type="GO" id="GO:0006888">
    <property type="term" value="P:endoplasmic reticulum to Golgi vesicle-mediated transport"/>
    <property type="evidence" value="ECO:0007669"/>
    <property type="project" value="UniProtKB-UniRule"/>
</dbReference>
<keyword evidence="8 9" id="KW-0472">Membrane</keyword>
<feature type="transmembrane region" description="Helical" evidence="9">
    <location>
        <begin position="227"/>
        <end position="247"/>
    </location>
</feature>
<gene>
    <name evidence="11" type="ORF">PCAL00307_LOCUS19694</name>
    <name evidence="12" type="ORF">PECAL_2P31320</name>
</gene>
<comment type="subcellular location">
    <subcellularLocation>
        <location evidence="9">Endoplasmic reticulum membrane</location>
        <topology evidence="9">Multi-pass membrane protein</topology>
    </subcellularLocation>
    <subcellularLocation>
        <location evidence="9">Golgi apparatus membrane</location>
        <topology evidence="9">Multi-pass membrane protein</topology>
    </subcellularLocation>
</comment>
<dbReference type="OrthoDB" id="337750at2759"/>
<evidence type="ECO:0000256" key="1">
    <source>
        <dbReference type="ARBA" id="ARBA00009727"/>
    </source>
</evidence>
<evidence type="ECO:0000313" key="12">
    <source>
        <dbReference type="EMBL" id="CAH0369985.1"/>
    </source>
</evidence>
<dbReference type="Proteomes" id="UP000789595">
    <property type="component" value="Unassembled WGS sequence"/>
</dbReference>
<keyword evidence="5 9" id="KW-0653">Protein transport</keyword>
<evidence type="ECO:0000256" key="8">
    <source>
        <dbReference type="ARBA" id="ARBA00023136"/>
    </source>
</evidence>
<keyword evidence="3 9" id="KW-0812">Transmembrane</keyword>
<dbReference type="Pfam" id="PF03878">
    <property type="entry name" value="YIF1"/>
    <property type="match status" value="1"/>
</dbReference>
<feature type="compositionally biased region" description="Gly residues" evidence="10">
    <location>
        <begin position="1"/>
        <end position="15"/>
    </location>
</feature>
<dbReference type="AlphaFoldDB" id="A0A7S4A5D7"/>
<sequence length="342" mass="36597">MYGGQGQGQGYGQFNGYGTPPGPVGGPNPQFSGQPFGGGARQRGGSADDHGGWQPSQTYDEGTPQSYGQGQRHDGQPFGTQIPKTSSLESFTRPDVAAQGVAAAAAMFAGDSSAAQRLIEQQGRAAAAAYIPGAAAGWSRARCYFAVSHASVAAKLRAVLAPWTKRHWRRKRADEFDEQGHGHALPLHDSNAPDLYVPVVAFVTFALVAGYARGVRGEFSPDALGTIFTRCFFIQLFETGFYAMALWSLGARGVPWLDVLSYTGYKYVALCVNSIAYLVGGDRPYLLTMLYTGLSSSYFMLKTAAQIVPTELENTKARREVVVLVMGLTQFVSIWVLGKAGA</sequence>
<evidence type="ECO:0000313" key="13">
    <source>
        <dbReference type="Proteomes" id="UP000789595"/>
    </source>
</evidence>
<evidence type="ECO:0000256" key="5">
    <source>
        <dbReference type="ARBA" id="ARBA00022927"/>
    </source>
</evidence>
<feature type="compositionally biased region" description="Polar residues" evidence="10">
    <location>
        <begin position="54"/>
        <end position="69"/>
    </location>
</feature>
<keyword evidence="7 9" id="KW-0333">Golgi apparatus</keyword>
<evidence type="ECO:0000256" key="7">
    <source>
        <dbReference type="ARBA" id="ARBA00023034"/>
    </source>
</evidence>
<feature type="region of interest" description="Disordered" evidence="10">
    <location>
        <begin position="1"/>
        <end position="86"/>
    </location>
</feature>
<accession>A0A7S4A5D7</accession>
<dbReference type="InterPro" id="IPR005578">
    <property type="entry name" value="Yif1_fam"/>
</dbReference>
<keyword evidence="2 9" id="KW-0813">Transport</keyword>
<dbReference type="EMBL" id="CAKKNE010000002">
    <property type="protein sequence ID" value="CAH0369985.1"/>
    <property type="molecule type" value="Genomic_DNA"/>
</dbReference>
<feature type="transmembrane region" description="Helical" evidence="9">
    <location>
        <begin position="259"/>
        <end position="278"/>
    </location>
</feature>
<proteinExistence type="inferred from homology"/>
<dbReference type="GO" id="GO:0015031">
    <property type="term" value="P:protein transport"/>
    <property type="evidence" value="ECO:0007669"/>
    <property type="project" value="UniProtKB-KW"/>
</dbReference>
<dbReference type="GO" id="GO:0000139">
    <property type="term" value="C:Golgi membrane"/>
    <property type="evidence" value="ECO:0007669"/>
    <property type="project" value="UniProtKB-SubCell"/>
</dbReference>
<dbReference type="PANTHER" id="PTHR14083:SF0">
    <property type="entry name" value="YIP1D-INTERACTING FACTOR 1, ISOFORM C"/>
    <property type="match status" value="1"/>
</dbReference>
<dbReference type="GO" id="GO:0030134">
    <property type="term" value="C:COPII-coated ER to Golgi transport vesicle"/>
    <property type="evidence" value="ECO:0007669"/>
    <property type="project" value="TreeGrafter"/>
</dbReference>
<evidence type="ECO:0000256" key="6">
    <source>
        <dbReference type="ARBA" id="ARBA00022989"/>
    </source>
</evidence>
<keyword evidence="6 9" id="KW-1133">Transmembrane helix</keyword>
<evidence type="ECO:0000313" key="11">
    <source>
        <dbReference type="EMBL" id="CAE0704246.1"/>
    </source>
</evidence>
<keyword evidence="13" id="KW-1185">Reference proteome</keyword>
<dbReference type="PANTHER" id="PTHR14083">
    <property type="entry name" value="YIP1 INTERACTING FACTOR HOMOLOG YIF1 PROTEIN"/>
    <property type="match status" value="1"/>
</dbReference>
<organism evidence="11">
    <name type="scientific">Pelagomonas calceolata</name>
    <dbReference type="NCBI Taxonomy" id="35677"/>
    <lineage>
        <taxon>Eukaryota</taxon>
        <taxon>Sar</taxon>
        <taxon>Stramenopiles</taxon>
        <taxon>Ochrophyta</taxon>
        <taxon>Pelagophyceae</taxon>
        <taxon>Pelagomonadales</taxon>
        <taxon>Pelagomonadaceae</taxon>
        <taxon>Pelagomonas</taxon>
    </lineage>
</organism>
<protein>
    <recommendedName>
        <fullName evidence="9">Protein YIF1</fullName>
    </recommendedName>
</protein>